<accession>A0A0L6UNJ6</accession>
<keyword evidence="2" id="KW-0812">Transmembrane</keyword>
<keyword evidence="4" id="KW-1185">Reference proteome</keyword>
<reference evidence="3 4" key="1">
    <citation type="submission" date="2015-08" db="EMBL/GenBank/DDBJ databases">
        <title>Next Generation Sequencing and Analysis of the Genome of Puccinia sorghi L Schw, the Causal Agent of Maize Common Rust.</title>
        <authorList>
            <person name="Rochi L."/>
            <person name="Burguener G."/>
            <person name="Darino M."/>
            <person name="Turjanski A."/>
            <person name="Kreff E."/>
            <person name="Dieguez M.J."/>
            <person name="Sacco F."/>
        </authorList>
    </citation>
    <scope>NUCLEOTIDE SEQUENCE [LARGE SCALE GENOMIC DNA]</scope>
    <source>
        <strain evidence="3 4">RO10H11247</strain>
    </source>
</reference>
<name>A0A0L6UNJ6_9BASI</name>
<evidence type="ECO:0000313" key="4">
    <source>
        <dbReference type="Proteomes" id="UP000037035"/>
    </source>
</evidence>
<keyword evidence="2" id="KW-0472">Membrane</keyword>
<protein>
    <submittedName>
        <fullName evidence="3">Uncharacterized protein</fullName>
    </submittedName>
</protein>
<feature type="region of interest" description="Disordered" evidence="1">
    <location>
        <begin position="76"/>
        <end position="138"/>
    </location>
</feature>
<dbReference type="Proteomes" id="UP000037035">
    <property type="component" value="Unassembled WGS sequence"/>
</dbReference>
<evidence type="ECO:0000256" key="2">
    <source>
        <dbReference type="SAM" id="Phobius"/>
    </source>
</evidence>
<organism evidence="3 4">
    <name type="scientific">Puccinia sorghi</name>
    <dbReference type="NCBI Taxonomy" id="27349"/>
    <lineage>
        <taxon>Eukaryota</taxon>
        <taxon>Fungi</taxon>
        <taxon>Dikarya</taxon>
        <taxon>Basidiomycota</taxon>
        <taxon>Pucciniomycotina</taxon>
        <taxon>Pucciniomycetes</taxon>
        <taxon>Pucciniales</taxon>
        <taxon>Pucciniaceae</taxon>
        <taxon>Puccinia</taxon>
    </lineage>
</organism>
<feature type="transmembrane region" description="Helical" evidence="2">
    <location>
        <begin position="359"/>
        <end position="376"/>
    </location>
</feature>
<dbReference type="VEuPathDB" id="FungiDB:VP01_5055g1"/>
<evidence type="ECO:0000313" key="3">
    <source>
        <dbReference type="EMBL" id="KNZ49380.1"/>
    </source>
</evidence>
<feature type="transmembrane region" description="Helical" evidence="2">
    <location>
        <begin position="324"/>
        <end position="347"/>
    </location>
</feature>
<evidence type="ECO:0000256" key="1">
    <source>
        <dbReference type="SAM" id="MobiDB-lite"/>
    </source>
</evidence>
<gene>
    <name evidence="3" type="ORF">VP01_5055g1</name>
</gene>
<dbReference type="EMBL" id="LAVV01010226">
    <property type="protein sequence ID" value="KNZ49380.1"/>
    <property type="molecule type" value="Genomic_DNA"/>
</dbReference>
<keyword evidence="2" id="KW-1133">Transmembrane helix</keyword>
<dbReference type="AlphaFoldDB" id="A0A0L6UNJ6"/>
<feature type="compositionally biased region" description="Polar residues" evidence="1">
    <location>
        <begin position="83"/>
        <end position="124"/>
    </location>
</feature>
<sequence>MTSIQRILTELGTRFIKIRLNLCTTGINSVYDQVKRKHLHSSYWKTSLVKFFSTCVSDPVHSYIASPLISHLLNKNFHPKTNPPQNQNVNTMSTTPSQALPLSKQSSMDNQLSQTPPTARNKPSNNPPSVRPRTVRFKPEFISRRKKYNISSTKSLTTSAPALIARTPKDKANIAAMNGVGTPVPISNDTNKTIGDLIWILIQLASFRSHTFVHCIYRKINVSSPFNPSPCANFPNMHHDVTHRYQGSLILGILELNIVRIQLSHHLHVTKLSLVHSHFYSSLRLMFFLSHSELHSSLQSSSYLFILPGATQPFLTQHSADSNLLFILVPTLFYSVFSVVHSLNYLLSHDLVLSYVGSYFHLFSVVFISNSLCFLFRPDSFLVLKN</sequence>
<comment type="caution">
    <text evidence="3">The sequence shown here is derived from an EMBL/GenBank/DDBJ whole genome shotgun (WGS) entry which is preliminary data.</text>
</comment>
<proteinExistence type="predicted"/>